<dbReference type="PROSITE" id="PS50835">
    <property type="entry name" value="IG_LIKE"/>
    <property type="match status" value="2"/>
</dbReference>
<evidence type="ECO:0000256" key="2">
    <source>
        <dbReference type="ARBA" id="ARBA00023157"/>
    </source>
</evidence>
<evidence type="ECO:0000256" key="6">
    <source>
        <dbReference type="SAM" id="SignalP"/>
    </source>
</evidence>
<dbReference type="InterPro" id="IPR036179">
    <property type="entry name" value="Ig-like_dom_sf"/>
</dbReference>
<keyword evidence="9" id="KW-1185">Reference proteome</keyword>
<dbReference type="SMART" id="SM00409">
    <property type="entry name" value="IG"/>
    <property type="match status" value="1"/>
</dbReference>
<dbReference type="Gene3D" id="2.60.40.10">
    <property type="entry name" value="Immunoglobulins"/>
    <property type="match status" value="1"/>
</dbReference>
<comment type="caution">
    <text evidence="8">The sequence shown here is derived from an EMBL/GenBank/DDBJ whole genome shotgun (WGS) entry which is preliminary data.</text>
</comment>
<evidence type="ECO:0000256" key="3">
    <source>
        <dbReference type="ARBA" id="ARBA00023180"/>
    </source>
</evidence>
<feature type="domain" description="Ig-like" evidence="7">
    <location>
        <begin position="130"/>
        <end position="213"/>
    </location>
</feature>
<evidence type="ECO:0000256" key="5">
    <source>
        <dbReference type="SAM" id="Phobius"/>
    </source>
</evidence>
<protein>
    <recommendedName>
        <fullName evidence="7">Ig-like domain-containing protein</fullName>
    </recommendedName>
</protein>
<gene>
    <name evidence="8" type="ORF">ACJMK2_026040</name>
</gene>
<feature type="domain" description="Ig-like" evidence="7">
    <location>
        <begin position="220"/>
        <end position="299"/>
    </location>
</feature>
<evidence type="ECO:0000256" key="1">
    <source>
        <dbReference type="ARBA" id="ARBA00022729"/>
    </source>
</evidence>
<feature type="transmembrane region" description="Helical" evidence="5">
    <location>
        <begin position="323"/>
        <end position="344"/>
    </location>
</feature>
<feature type="signal peptide" evidence="6">
    <location>
        <begin position="1"/>
        <end position="16"/>
    </location>
</feature>
<evidence type="ECO:0000313" key="9">
    <source>
        <dbReference type="Proteomes" id="UP001634394"/>
    </source>
</evidence>
<organism evidence="8 9">
    <name type="scientific">Sinanodonta woodiana</name>
    <name type="common">Chinese pond mussel</name>
    <name type="synonym">Anodonta woodiana</name>
    <dbReference type="NCBI Taxonomy" id="1069815"/>
    <lineage>
        <taxon>Eukaryota</taxon>
        <taxon>Metazoa</taxon>
        <taxon>Spiralia</taxon>
        <taxon>Lophotrochozoa</taxon>
        <taxon>Mollusca</taxon>
        <taxon>Bivalvia</taxon>
        <taxon>Autobranchia</taxon>
        <taxon>Heteroconchia</taxon>
        <taxon>Palaeoheterodonta</taxon>
        <taxon>Unionida</taxon>
        <taxon>Unionoidea</taxon>
        <taxon>Unionidae</taxon>
        <taxon>Unioninae</taxon>
        <taxon>Sinanodonta</taxon>
    </lineage>
</organism>
<keyword evidence="5" id="KW-0812">Transmembrane</keyword>
<keyword evidence="1 6" id="KW-0732">Signal</keyword>
<feature type="chain" id="PRO_5044841128" description="Ig-like domain-containing protein" evidence="6">
    <location>
        <begin position="17"/>
        <end position="550"/>
    </location>
</feature>
<keyword evidence="5" id="KW-0472">Membrane</keyword>
<keyword evidence="3" id="KW-0325">Glycoprotein</keyword>
<dbReference type="PANTHER" id="PTHR44337">
    <property type="entry name" value="CARCINOEMBRYONIC ANTIGEN-RELATED CELL ADHESION MOLECULE 8"/>
    <property type="match status" value="1"/>
</dbReference>
<dbReference type="AlphaFoldDB" id="A0ABD3XIB9"/>
<sequence length="550" mass="62289">MDRMCMMIIWLSITYAMEDSKRVEDVVSITGCNTTLEWLIASTYKEAFVRSITVTNANGRKIAEKKEMACQNGPDSSMYCEVRNTSNKEWKFVVVLFNVTQASGGNYTGHIKYGPRKENSTIQLKVIAKPTIKEVQTSILHEPLRINCRVESELKNLSYYWKLNGTYINSTDCMDITSSNLTYGNLTMADKWNIFSCSACSDSNCCIESETFVPDPYYGPESVTLSVNDSDIYLNENERFKMNCSAKCNPLCSFVWIGYVSSRNEDLVINNFDSRMGGNYSCIATNNKTGVTAKSKQISLHYVKDSSATSLSQRDTGDSHLKLLGLGLFIAAFSLVTVVVLLLCKNRRRLGSQTMNERCALSSNRALNQDIHFNIRERPLPIPATQERTCRIMVGPLNPRINRKSRSCGAFFDENHDSWNPVRQTLSLQTLIQLSHEIGRRGESDESIIEPYFHKMVSRCSISGPVNGIMLEEMYSKVRKNNQISDIQQNPGEILQEVNNFQDDQYSTVDETSCSVYDYARENTREVNLQTIHKNAEAGYCDSDYDYAIL</sequence>
<keyword evidence="4" id="KW-0393">Immunoglobulin domain</keyword>
<keyword evidence="5" id="KW-1133">Transmembrane helix</keyword>
<dbReference type="InterPro" id="IPR007110">
    <property type="entry name" value="Ig-like_dom"/>
</dbReference>
<dbReference type="PANTHER" id="PTHR44337:SF20">
    <property type="entry name" value="CARCINOEMBRYONIC ANTIGEN-RELATED CELL ADHESION MOLECULE 5-RELATED"/>
    <property type="match status" value="1"/>
</dbReference>
<keyword evidence="2" id="KW-1015">Disulfide bond</keyword>
<dbReference type="Proteomes" id="UP001634394">
    <property type="component" value="Unassembled WGS sequence"/>
</dbReference>
<evidence type="ECO:0000259" key="7">
    <source>
        <dbReference type="PROSITE" id="PS50835"/>
    </source>
</evidence>
<dbReference type="InterPro" id="IPR013783">
    <property type="entry name" value="Ig-like_fold"/>
</dbReference>
<accession>A0ABD3XIB9</accession>
<evidence type="ECO:0000313" key="8">
    <source>
        <dbReference type="EMBL" id="KAL3886014.1"/>
    </source>
</evidence>
<dbReference type="InterPro" id="IPR052598">
    <property type="entry name" value="IgSF_CEA-related"/>
</dbReference>
<reference evidence="8 9" key="1">
    <citation type="submission" date="2024-11" db="EMBL/GenBank/DDBJ databases">
        <title>Chromosome-level genome assembly of the freshwater bivalve Anodonta woodiana.</title>
        <authorList>
            <person name="Chen X."/>
        </authorList>
    </citation>
    <scope>NUCLEOTIDE SEQUENCE [LARGE SCALE GENOMIC DNA]</scope>
    <source>
        <strain evidence="8">MN2024</strain>
        <tissue evidence="8">Gills</tissue>
    </source>
</reference>
<evidence type="ECO:0000256" key="4">
    <source>
        <dbReference type="ARBA" id="ARBA00023319"/>
    </source>
</evidence>
<dbReference type="SUPFAM" id="SSF48726">
    <property type="entry name" value="Immunoglobulin"/>
    <property type="match status" value="2"/>
</dbReference>
<proteinExistence type="predicted"/>
<dbReference type="EMBL" id="JBJQND010000002">
    <property type="protein sequence ID" value="KAL3886014.1"/>
    <property type="molecule type" value="Genomic_DNA"/>
</dbReference>
<name>A0ABD3XIB9_SINWO</name>
<dbReference type="InterPro" id="IPR003599">
    <property type="entry name" value="Ig_sub"/>
</dbReference>